<dbReference type="SUPFAM" id="SSF56219">
    <property type="entry name" value="DNase I-like"/>
    <property type="match status" value="1"/>
</dbReference>
<organism evidence="1 2">
    <name type="scientific">Catalinimonas alkaloidigena</name>
    <dbReference type="NCBI Taxonomy" id="1075417"/>
    <lineage>
        <taxon>Bacteria</taxon>
        <taxon>Pseudomonadati</taxon>
        <taxon>Bacteroidota</taxon>
        <taxon>Cytophagia</taxon>
        <taxon>Cytophagales</taxon>
        <taxon>Catalimonadaceae</taxon>
        <taxon>Catalinimonas</taxon>
    </lineage>
</organism>
<sequence length="351" mass="39706">MAQLRFAVWNVEWMNDLFTGDPPTFKDDTAKVNGPQRENTVAQRRTDVSGVMGDLAADVWVVVEGPNRTDELQLFFDTHLEGQWRCAVQPSGAQSVGLAVRTDTGLFQETPFVQFDSSSSAEAPVLKAATDPFQMDTDGDKLEELHKFERRPLYAELRLRDGTTFRVLGLHLKSKGVFGAYEWSKWWALADGNRKKIIAQCNRLREQFFEPYLSDPATQAVPLLVCGDINDGPGFDTSEMRLQASGVERLMGSIWNADFTLGNALFDTLTPQKKARLDFDDLYTASFKDPIFDGVYQRVWIDHILYTRNVPSWIAGAQIHEEMPDGQKIYRKYPHASDHFPVTCQVTTHST</sequence>
<dbReference type="Gene3D" id="3.60.10.10">
    <property type="entry name" value="Endonuclease/exonuclease/phosphatase"/>
    <property type="match status" value="1"/>
</dbReference>
<dbReference type="RefSeq" id="WP_089686507.1">
    <property type="nucleotide sequence ID" value="NZ_FNFO01000011.1"/>
</dbReference>
<accession>A0A1G9R457</accession>
<dbReference type="InterPro" id="IPR036691">
    <property type="entry name" value="Endo/exonu/phosph_ase_sf"/>
</dbReference>
<dbReference type="OrthoDB" id="6199360at2"/>
<evidence type="ECO:0008006" key="3">
    <source>
        <dbReference type="Google" id="ProtNLM"/>
    </source>
</evidence>
<evidence type="ECO:0000313" key="1">
    <source>
        <dbReference type="EMBL" id="SDM18018.1"/>
    </source>
</evidence>
<dbReference type="EMBL" id="FNFO01000011">
    <property type="protein sequence ID" value="SDM18018.1"/>
    <property type="molecule type" value="Genomic_DNA"/>
</dbReference>
<gene>
    <name evidence="1" type="ORF">SAMN05421823_11127</name>
</gene>
<dbReference type="STRING" id="1075417.SAMN05421823_11127"/>
<reference evidence="1 2" key="1">
    <citation type="submission" date="2016-10" db="EMBL/GenBank/DDBJ databases">
        <authorList>
            <person name="de Groot N.N."/>
        </authorList>
    </citation>
    <scope>NUCLEOTIDE SEQUENCE [LARGE SCALE GENOMIC DNA]</scope>
    <source>
        <strain evidence="1 2">DSM 25186</strain>
    </source>
</reference>
<name>A0A1G9R457_9BACT</name>
<dbReference type="Proteomes" id="UP000198510">
    <property type="component" value="Unassembled WGS sequence"/>
</dbReference>
<dbReference type="AlphaFoldDB" id="A0A1G9R457"/>
<evidence type="ECO:0000313" key="2">
    <source>
        <dbReference type="Proteomes" id="UP000198510"/>
    </source>
</evidence>
<keyword evidence="2" id="KW-1185">Reference proteome</keyword>
<protein>
    <recommendedName>
        <fullName evidence="3">Endonuclease/Exonuclease/phosphatase family protein</fullName>
    </recommendedName>
</protein>
<proteinExistence type="predicted"/>